<sequence>MPYYSFDLVVDEELKHQGGLILENLDVASDRAEQLANELCLVLPELKKKECAVRVADSENKELYRTPLVPIPTWMQPRL</sequence>
<dbReference type="EMBL" id="LT670849">
    <property type="protein sequence ID" value="SHN80919.1"/>
    <property type="molecule type" value="Genomic_DNA"/>
</dbReference>
<organism evidence="1 2">
    <name type="scientific">Bradyrhizobium erythrophlei</name>
    <dbReference type="NCBI Taxonomy" id="1437360"/>
    <lineage>
        <taxon>Bacteria</taxon>
        <taxon>Pseudomonadati</taxon>
        <taxon>Pseudomonadota</taxon>
        <taxon>Alphaproteobacteria</taxon>
        <taxon>Hyphomicrobiales</taxon>
        <taxon>Nitrobacteraceae</taxon>
        <taxon>Bradyrhizobium</taxon>
    </lineage>
</organism>
<dbReference type="Proteomes" id="UP000184096">
    <property type="component" value="Chromosome I"/>
</dbReference>
<protein>
    <submittedName>
        <fullName evidence="1">Uncharacterized protein</fullName>
    </submittedName>
</protein>
<proteinExistence type="predicted"/>
<accession>A0A1M7UD46</accession>
<name>A0A1M7UD46_9BRAD</name>
<dbReference type="AlphaFoldDB" id="A0A1M7UD46"/>
<reference evidence="2" key="1">
    <citation type="submission" date="2016-11" db="EMBL/GenBank/DDBJ databases">
        <authorList>
            <person name="Varghese N."/>
            <person name="Submissions S."/>
        </authorList>
    </citation>
    <scope>NUCLEOTIDE SEQUENCE [LARGE SCALE GENOMIC DNA]</scope>
    <source>
        <strain evidence="2">GAS401</strain>
    </source>
</reference>
<evidence type="ECO:0000313" key="1">
    <source>
        <dbReference type="EMBL" id="SHN80919.1"/>
    </source>
</evidence>
<keyword evidence="2" id="KW-1185">Reference proteome</keyword>
<evidence type="ECO:0000313" key="2">
    <source>
        <dbReference type="Proteomes" id="UP000184096"/>
    </source>
</evidence>
<gene>
    <name evidence="1" type="ORF">SAMN05444170_4546</name>
</gene>